<feature type="transmembrane region" description="Helical" evidence="1">
    <location>
        <begin position="324"/>
        <end position="345"/>
    </location>
</feature>
<sequence>MLTARLRKFLTGSTSKVSTAQVRFWLSLSLTFAAIYSLLALREAFSSEYVVQDDARQHVFWMQRFIDPELFPNDLIADYFQSVAPAGYSTLYHLAAFLGINPLTFNKFLPLAIGLVTTAYCFGVCLEMLPIPAAGFVAALLLNQNLWVEDDLASATPRAFVYLLFLAFLYYLLRRSLLPCLVAIALIGLFYPQCIFLSAGVLILQLVKWQNGQLRLTQDKRDYRFCFAGLGVIILVMLPFALTSSEFGPVISVAQARQLPEFAPDGRSEFFQESFADFWFSGERSGMFPKSLFTPVTLCTGLLLPVLLKFPSQFPLGQQVKSSVLVLPQLLLVSVGMFFAAHALLFKLHLPSRYTSYSFRLIVILASAIALSLIVDAVLGWALSPTQSPRPQRQFIALGITALIGATLILYPSFIKSFPMTAYEVGEAPQLYEFFQKQPKDSLIASLAEEVNNIPTFAQRPILVGREYAIPYHLGYYGQFRQRVIDLIRAQYSPDLADVQTFIQKYGVDFWLLDRSAFTAEYLANNDWLHLFQPVTGEALARVRQGTLPALSSVIENCLVAQTESLVVLEAACLKSSQQE</sequence>
<reference evidence="2" key="2">
    <citation type="journal article" date="2022" name="Microbiol. Resour. Announc.">
        <title>Metagenome Sequencing to Explore Phylogenomics of Terrestrial Cyanobacteria.</title>
        <authorList>
            <person name="Ward R.D."/>
            <person name="Stajich J.E."/>
            <person name="Johansen J.R."/>
            <person name="Huntemann M."/>
            <person name="Clum A."/>
            <person name="Foster B."/>
            <person name="Foster B."/>
            <person name="Roux S."/>
            <person name="Palaniappan K."/>
            <person name="Varghese N."/>
            <person name="Mukherjee S."/>
            <person name="Reddy T.B.K."/>
            <person name="Daum C."/>
            <person name="Copeland A."/>
            <person name="Chen I.A."/>
            <person name="Ivanova N.N."/>
            <person name="Kyrpides N.C."/>
            <person name="Shapiro N."/>
            <person name="Eloe-Fadrosh E.A."/>
            <person name="Pietrasiak N."/>
        </authorList>
    </citation>
    <scope>NUCLEOTIDE SEQUENCE</scope>
    <source>
        <strain evidence="2">CPER-KK1</strain>
    </source>
</reference>
<feature type="transmembrane region" description="Helical" evidence="1">
    <location>
        <begin position="225"/>
        <end position="242"/>
    </location>
</feature>
<reference evidence="2" key="1">
    <citation type="submission" date="2021-05" db="EMBL/GenBank/DDBJ databases">
        <authorList>
            <person name="Pietrasiak N."/>
            <person name="Ward R."/>
            <person name="Stajich J.E."/>
            <person name="Kurbessoian T."/>
        </authorList>
    </citation>
    <scope>NUCLEOTIDE SEQUENCE</scope>
    <source>
        <strain evidence="2">CPER-KK1</strain>
    </source>
</reference>
<keyword evidence="1" id="KW-1133">Transmembrane helix</keyword>
<evidence type="ECO:0000313" key="3">
    <source>
        <dbReference type="Proteomes" id="UP000753908"/>
    </source>
</evidence>
<feature type="transmembrane region" description="Helical" evidence="1">
    <location>
        <begin position="292"/>
        <end position="312"/>
    </location>
</feature>
<name>A0A951PM45_9CYAN</name>
<keyword evidence="1" id="KW-0472">Membrane</keyword>
<evidence type="ECO:0000313" key="2">
    <source>
        <dbReference type="EMBL" id="MBW4546067.1"/>
    </source>
</evidence>
<feature type="transmembrane region" description="Helical" evidence="1">
    <location>
        <begin position="20"/>
        <end position="39"/>
    </location>
</feature>
<comment type="caution">
    <text evidence="2">The sequence shown here is derived from an EMBL/GenBank/DDBJ whole genome shotgun (WGS) entry which is preliminary data.</text>
</comment>
<gene>
    <name evidence="2" type="ORF">KME25_16705</name>
</gene>
<dbReference type="EMBL" id="JAHHIF010000021">
    <property type="protein sequence ID" value="MBW4546067.1"/>
    <property type="molecule type" value="Genomic_DNA"/>
</dbReference>
<feature type="transmembrane region" description="Helical" evidence="1">
    <location>
        <begin position="179"/>
        <end position="204"/>
    </location>
</feature>
<feature type="transmembrane region" description="Helical" evidence="1">
    <location>
        <begin position="395"/>
        <end position="414"/>
    </location>
</feature>
<proteinExistence type="predicted"/>
<feature type="transmembrane region" description="Helical" evidence="1">
    <location>
        <begin position="155"/>
        <end position="173"/>
    </location>
</feature>
<dbReference type="AlphaFoldDB" id="A0A951PM45"/>
<evidence type="ECO:0000256" key="1">
    <source>
        <dbReference type="SAM" id="Phobius"/>
    </source>
</evidence>
<feature type="transmembrane region" description="Helical" evidence="1">
    <location>
        <begin position="357"/>
        <end position="383"/>
    </location>
</feature>
<dbReference type="Proteomes" id="UP000753908">
    <property type="component" value="Unassembled WGS sequence"/>
</dbReference>
<feature type="transmembrane region" description="Helical" evidence="1">
    <location>
        <begin position="111"/>
        <end position="143"/>
    </location>
</feature>
<keyword evidence="1" id="KW-0812">Transmembrane</keyword>
<protein>
    <submittedName>
        <fullName evidence="2">Uncharacterized protein</fullName>
    </submittedName>
</protein>
<accession>A0A951PM45</accession>
<organism evidence="2 3">
    <name type="scientific">Symplocastrum torsivum CPER-KK1</name>
    <dbReference type="NCBI Taxonomy" id="450513"/>
    <lineage>
        <taxon>Bacteria</taxon>
        <taxon>Bacillati</taxon>
        <taxon>Cyanobacteriota</taxon>
        <taxon>Cyanophyceae</taxon>
        <taxon>Oscillatoriophycideae</taxon>
        <taxon>Oscillatoriales</taxon>
        <taxon>Microcoleaceae</taxon>
        <taxon>Symplocastrum</taxon>
    </lineage>
</organism>